<evidence type="ECO:0000313" key="7">
    <source>
        <dbReference type="EMBL" id="MBO1317967.1"/>
    </source>
</evidence>
<dbReference type="PROSITE" id="PS00107">
    <property type="entry name" value="PROTEIN_KINASE_ATP"/>
    <property type="match status" value="1"/>
</dbReference>
<evidence type="ECO:0000256" key="5">
    <source>
        <dbReference type="PROSITE-ProRule" id="PRU10141"/>
    </source>
</evidence>
<evidence type="ECO:0000256" key="1">
    <source>
        <dbReference type="ARBA" id="ARBA00022679"/>
    </source>
</evidence>
<evidence type="ECO:0000256" key="3">
    <source>
        <dbReference type="ARBA" id="ARBA00022777"/>
    </source>
</evidence>
<dbReference type="InterPro" id="IPR008271">
    <property type="entry name" value="Ser/Thr_kinase_AS"/>
</dbReference>
<dbReference type="InterPro" id="IPR017441">
    <property type="entry name" value="Protein_kinase_ATP_BS"/>
</dbReference>
<dbReference type="PANTHER" id="PTHR43289:SF34">
    <property type="entry name" value="SERINE_THREONINE-PROTEIN KINASE YBDM-RELATED"/>
    <property type="match status" value="1"/>
</dbReference>
<reference evidence="7" key="1">
    <citation type="submission" date="2021-03" db="EMBL/GenBank/DDBJ databases">
        <authorList>
            <person name="Wang G."/>
        </authorList>
    </citation>
    <scope>NUCLEOTIDE SEQUENCE</scope>
    <source>
        <strain evidence="7">KCTC 12899</strain>
    </source>
</reference>
<keyword evidence="4 5" id="KW-0067">ATP-binding</keyword>
<sequence>MIQIPGFQIHEIIGEGGSSTVYRATRLENQQKAALKLLHEKYSGDPAMRSRLQREARVIGSLNHPNIVKIFQSGNYERRFYMILEYLSGGSLARYEDFSLRRRLEVMIQVCDGIACIHSMGIVHRDLKPSNIMFGEDGLPRLVDFGISLFSKENYTRLTHTNMVMGTLSYMSPEQQAEPGTVDHRTDIYSIGSMLYEVFTGKKTVGRFQDPTVLNPAFPVDLEKAILTCLAHDPTKRYKEIIDLQRDLIALYRDGLFSEEGGDLTAQDFVNRIGIWIKKLESGTAAQRLEARRQIAQNAVIGDVPQLISICESSATEIRAALIPLFGKLRAKETYPFLVDQLANPLLARDASIALAFIGNPAAVQHLIPVVKKQAAYSYGALLPLAVLGEEKDLKWIAPYLRSKDSTDREAAIKAFEHAKSAKYLKPLKKQQKIEPEAHLKDRLTTLIHKLEHGAR</sequence>
<evidence type="ECO:0000259" key="6">
    <source>
        <dbReference type="PROSITE" id="PS50011"/>
    </source>
</evidence>
<dbReference type="Gene3D" id="1.10.510.10">
    <property type="entry name" value="Transferase(Phosphotransferase) domain 1"/>
    <property type="match status" value="1"/>
</dbReference>
<evidence type="ECO:0000256" key="2">
    <source>
        <dbReference type="ARBA" id="ARBA00022741"/>
    </source>
</evidence>
<evidence type="ECO:0000256" key="4">
    <source>
        <dbReference type="ARBA" id="ARBA00022840"/>
    </source>
</evidence>
<organism evidence="7 8">
    <name type="scientific">Acanthopleuribacter pedis</name>
    <dbReference type="NCBI Taxonomy" id="442870"/>
    <lineage>
        <taxon>Bacteria</taxon>
        <taxon>Pseudomonadati</taxon>
        <taxon>Acidobacteriota</taxon>
        <taxon>Holophagae</taxon>
        <taxon>Acanthopleuribacterales</taxon>
        <taxon>Acanthopleuribacteraceae</taxon>
        <taxon>Acanthopleuribacter</taxon>
    </lineage>
</organism>
<protein>
    <submittedName>
        <fullName evidence="7">Protein kinase</fullName>
    </submittedName>
</protein>
<dbReference type="Gene3D" id="3.30.200.20">
    <property type="entry name" value="Phosphorylase Kinase, domain 1"/>
    <property type="match status" value="1"/>
</dbReference>
<dbReference type="SMART" id="SM00220">
    <property type="entry name" value="S_TKc"/>
    <property type="match status" value="1"/>
</dbReference>
<dbReference type="GO" id="GO:0005524">
    <property type="term" value="F:ATP binding"/>
    <property type="evidence" value="ECO:0007669"/>
    <property type="project" value="UniProtKB-UniRule"/>
</dbReference>
<dbReference type="InterPro" id="IPR011989">
    <property type="entry name" value="ARM-like"/>
</dbReference>
<feature type="binding site" evidence="5">
    <location>
        <position position="36"/>
    </location>
    <ligand>
        <name>ATP</name>
        <dbReference type="ChEBI" id="CHEBI:30616"/>
    </ligand>
</feature>
<dbReference type="GO" id="GO:0004674">
    <property type="term" value="F:protein serine/threonine kinase activity"/>
    <property type="evidence" value="ECO:0007669"/>
    <property type="project" value="TreeGrafter"/>
</dbReference>
<dbReference type="Proteomes" id="UP000664417">
    <property type="component" value="Unassembled WGS sequence"/>
</dbReference>
<dbReference type="InterPro" id="IPR011009">
    <property type="entry name" value="Kinase-like_dom_sf"/>
</dbReference>
<evidence type="ECO:0000313" key="8">
    <source>
        <dbReference type="Proteomes" id="UP000664417"/>
    </source>
</evidence>
<keyword evidence="8" id="KW-1185">Reference proteome</keyword>
<dbReference type="Pfam" id="PF00069">
    <property type="entry name" value="Pkinase"/>
    <property type="match status" value="1"/>
</dbReference>
<dbReference type="InterPro" id="IPR011030">
    <property type="entry name" value="Lipovitellin_superhlx_dom"/>
</dbReference>
<keyword evidence="3 7" id="KW-0418">Kinase</keyword>
<dbReference type="InterPro" id="IPR000719">
    <property type="entry name" value="Prot_kinase_dom"/>
</dbReference>
<dbReference type="Gene3D" id="1.25.10.10">
    <property type="entry name" value="Leucine-rich Repeat Variant"/>
    <property type="match status" value="1"/>
</dbReference>
<dbReference type="SUPFAM" id="SSF48431">
    <property type="entry name" value="Lipovitellin-phosvitin complex, superhelical domain"/>
    <property type="match status" value="1"/>
</dbReference>
<keyword evidence="2 5" id="KW-0547">Nucleotide-binding</keyword>
<comment type="caution">
    <text evidence="7">The sequence shown here is derived from an EMBL/GenBank/DDBJ whole genome shotgun (WGS) entry which is preliminary data.</text>
</comment>
<dbReference type="PROSITE" id="PS50011">
    <property type="entry name" value="PROTEIN_KINASE_DOM"/>
    <property type="match status" value="1"/>
</dbReference>
<accession>A0A8J7Q4K7</accession>
<dbReference type="RefSeq" id="WP_207857494.1">
    <property type="nucleotide sequence ID" value="NZ_JAFREP010000004.1"/>
</dbReference>
<dbReference type="SUPFAM" id="SSF56112">
    <property type="entry name" value="Protein kinase-like (PK-like)"/>
    <property type="match status" value="1"/>
</dbReference>
<feature type="domain" description="Protein kinase" evidence="6">
    <location>
        <begin position="7"/>
        <end position="249"/>
    </location>
</feature>
<proteinExistence type="predicted"/>
<keyword evidence="1" id="KW-0808">Transferase</keyword>
<dbReference type="AlphaFoldDB" id="A0A8J7Q4K7"/>
<dbReference type="PROSITE" id="PS00108">
    <property type="entry name" value="PROTEIN_KINASE_ST"/>
    <property type="match status" value="1"/>
</dbReference>
<dbReference type="CDD" id="cd14014">
    <property type="entry name" value="STKc_PknB_like"/>
    <property type="match status" value="1"/>
</dbReference>
<dbReference type="EMBL" id="JAFREP010000004">
    <property type="protein sequence ID" value="MBO1317967.1"/>
    <property type="molecule type" value="Genomic_DNA"/>
</dbReference>
<gene>
    <name evidence="7" type="ORF">J3U88_05795</name>
</gene>
<dbReference type="PANTHER" id="PTHR43289">
    <property type="entry name" value="MITOGEN-ACTIVATED PROTEIN KINASE KINASE KINASE 20-RELATED"/>
    <property type="match status" value="1"/>
</dbReference>
<name>A0A8J7Q4K7_9BACT</name>